<keyword evidence="3" id="KW-0540">Nuclease</keyword>
<dbReference type="RefSeq" id="WP_126309775.1">
    <property type="nucleotide sequence ID" value="NZ_AP018449.1"/>
</dbReference>
<dbReference type="Pfam" id="PF17768">
    <property type="entry name" value="RecJ_OB"/>
    <property type="match status" value="1"/>
</dbReference>
<keyword evidence="5 9" id="KW-0269">Exonuclease</keyword>
<dbReference type="GO" id="GO:0006281">
    <property type="term" value="P:DNA repair"/>
    <property type="evidence" value="ECO:0007669"/>
    <property type="project" value="InterPro"/>
</dbReference>
<keyword evidence="4 9" id="KW-0378">Hydrolase</keyword>
<accession>A0A348AP75</accession>
<reference evidence="9 10" key="1">
    <citation type="journal article" date="2018" name="Int. J. Syst. Evol. Microbiol.">
        <title>Methylomusa anaerophila gen. nov., sp. nov., an anaerobic methanol-utilizing bacterium isolated from a microbial fuel cell.</title>
        <authorList>
            <person name="Amano N."/>
            <person name="Yamamuro A."/>
            <person name="Miyahara M."/>
            <person name="Kouzuma A."/>
            <person name="Abe T."/>
            <person name="Watanabe K."/>
        </authorList>
    </citation>
    <scope>NUCLEOTIDE SEQUENCE [LARGE SCALE GENOMIC DNA]</scope>
    <source>
        <strain evidence="9 10">MMFC1</strain>
    </source>
</reference>
<evidence type="ECO:0000256" key="3">
    <source>
        <dbReference type="ARBA" id="ARBA00022722"/>
    </source>
</evidence>
<name>A0A348AP75_9FIRM</name>
<evidence type="ECO:0000259" key="8">
    <source>
        <dbReference type="Pfam" id="PF17768"/>
    </source>
</evidence>
<evidence type="ECO:0000256" key="5">
    <source>
        <dbReference type="ARBA" id="ARBA00022839"/>
    </source>
</evidence>
<gene>
    <name evidence="9" type="primary">recJ</name>
    <name evidence="9" type="ORF">MAMMFC1_03581</name>
</gene>
<dbReference type="GO" id="GO:0008409">
    <property type="term" value="F:5'-3' exonuclease activity"/>
    <property type="evidence" value="ECO:0007669"/>
    <property type="project" value="InterPro"/>
</dbReference>
<dbReference type="Pfam" id="PF02272">
    <property type="entry name" value="DHHA1"/>
    <property type="match status" value="1"/>
</dbReference>
<evidence type="ECO:0000256" key="2">
    <source>
        <dbReference type="ARBA" id="ARBA00019841"/>
    </source>
</evidence>
<feature type="domain" description="DHHA1" evidence="7">
    <location>
        <begin position="349"/>
        <end position="442"/>
    </location>
</feature>
<dbReference type="Gene3D" id="3.90.1640.30">
    <property type="match status" value="1"/>
</dbReference>
<dbReference type="Pfam" id="PF01368">
    <property type="entry name" value="DHH"/>
    <property type="match status" value="1"/>
</dbReference>
<dbReference type="PANTHER" id="PTHR30255:SF2">
    <property type="entry name" value="SINGLE-STRANDED-DNA-SPECIFIC EXONUCLEASE RECJ"/>
    <property type="match status" value="1"/>
</dbReference>
<dbReference type="SUPFAM" id="SSF64182">
    <property type="entry name" value="DHH phosphoesterases"/>
    <property type="match status" value="1"/>
</dbReference>
<dbReference type="NCBIfam" id="TIGR00644">
    <property type="entry name" value="recJ"/>
    <property type="match status" value="1"/>
</dbReference>
<dbReference type="InterPro" id="IPR051673">
    <property type="entry name" value="SSDNA_exonuclease_RecJ"/>
</dbReference>
<dbReference type="Proteomes" id="UP000276437">
    <property type="component" value="Chromosome"/>
</dbReference>
<evidence type="ECO:0000259" key="7">
    <source>
        <dbReference type="Pfam" id="PF02272"/>
    </source>
</evidence>
<evidence type="ECO:0000259" key="6">
    <source>
        <dbReference type="Pfam" id="PF01368"/>
    </source>
</evidence>
<proteinExistence type="inferred from homology"/>
<dbReference type="InterPro" id="IPR038763">
    <property type="entry name" value="DHH_sf"/>
</dbReference>
<evidence type="ECO:0000256" key="4">
    <source>
        <dbReference type="ARBA" id="ARBA00022801"/>
    </source>
</evidence>
<dbReference type="InterPro" id="IPR041122">
    <property type="entry name" value="RecJ_OB"/>
</dbReference>
<feature type="domain" description="DDH" evidence="6">
    <location>
        <begin position="82"/>
        <end position="231"/>
    </location>
</feature>
<evidence type="ECO:0000313" key="9">
    <source>
        <dbReference type="EMBL" id="BBB92873.1"/>
    </source>
</evidence>
<dbReference type="PANTHER" id="PTHR30255">
    <property type="entry name" value="SINGLE-STRANDED-DNA-SPECIFIC EXONUCLEASE RECJ"/>
    <property type="match status" value="1"/>
</dbReference>
<evidence type="ECO:0000313" key="10">
    <source>
        <dbReference type="Proteomes" id="UP000276437"/>
    </source>
</evidence>
<dbReference type="GO" id="GO:0003676">
    <property type="term" value="F:nucleic acid binding"/>
    <property type="evidence" value="ECO:0007669"/>
    <property type="project" value="InterPro"/>
</dbReference>
<feature type="domain" description="RecJ OB" evidence="8">
    <location>
        <begin position="457"/>
        <end position="563"/>
    </location>
</feature>
<organism evidence="9 10">
    <name type="scientific">Methylomusa anaerophila</name>
    <dbReference type="NCBI Taxonomy" id="1930071"/>
    <lineage>
        <taxon>Bacteria</taxon>
        <taxon>Bacillati</taxon>
        <taxon>Bacillota</taxon>
        <taxon>Negativicutes</taxon>
        <taxon>Selenomonadales</taxon>
        <taxon>Sporomusaceae</taxon>
        <taxon>Methylomusa</taxon>
    </lineage>
</organism>
<dbReference type="OrthoDB" id="9809852at2"/>
<dbReference type="GO" id="GO:0006310">
    <property type="term" value="P:DNA recombination"/>
    <property type="evidence" value="ECO:0007669"/>
    <property type="project" value="InterPro"/>
</dbReference>
<comment type="similarity">
    <text evidence="1">Belongs to the RecJ family.</text>
</comment>
<dbReference type="AlphaFoldDB" id="A0A348AP75"/>
<sequence length="675" mass="75015">MGRVKKSWRLLPVKDELASKLSQELNISEFIAKALINRGIENYSAAKEFLYAGEDHLSDPLLLKDMETAVKRIVRAIELKEKITVYGDYDVDGITCCAIVCKTFKRLGADIEYYIPDRQNEGYGLNGTALDSLIDTGTKLVITVDCGISATCEVERVRQKLDIIITDHHQPPLRLPPAYAVINPKQSGCTYPEKNLAGVGVAFKLCQALWQHYHGNTHLLLELVDIVALGTIADIVPLTGENRLLVKLGLQQLTKTTNVGLTALINVCGLAGKNIDSGNIGFLIAPRLNAAGRISHANIGVELLITKDAQEAEKLAIMLNDENVARQAIEKDITAKAEEQLKSINIPEAKVLVLAGEEWHPGVIGIVASRLVEKYYRPVIMISVRDGIGKGSCRSIPAFDMYSALSQCQNILIQFGGHHQAAGLTIAASLIGELKEQMSAIASQTLTVDDYIPILNIDSLVPFEEITDAFVEQLACLAPHGYGNPNPVFICEELVLADKRVIGRTGRHLKLLVKKYDKANDVIVWNLGELINDFQCNKNIDVVFYPKYNVWQGEKNIQLLAHDVRISKSASPLSEKPSSHPIDRSLIAKIYLLLKKLCQNSRPIKLSSSFFTNWFQEQCNIIIDLPSVELSLTVLQELNLIKYELRNNLYYVCLQPVPPRKLNLNESATYREYRV</sequence>
<dbReference type="InterPro" id="IPR003156">
    <property type="entry name" value="DHHA1_dom"/>
</dbReference>
<dbReference type="EMBL" id="AP018449">
    <property type="protein sequence ID" value="BBB92873.1"/>
    <property type="molecule type" value="Genomic_DNA"/>
</dbReference>
<dbReference type="InterPro" id="IPR004610">
    <property type="entry name" value="RecJ"/>
</dbReference>
<keyword evidence="10" id="KW-1185">Reference proteome</keyword>
<dbReference type="KEGG" id="mana:MAMMFC1_03581"/>
<dbReference type="InterPro" id="IPR001667">
    <property type="entry name" value="DDH_dom"/>
</dbReference>
<dbReference type="Gene3D" id="3.10.310.30">
    <property type="match status" value="1"/>
</dbReference>
<protein>
    <recommendedName>
        <fullName evidence="2">Single-stranded-DNA-specific exonuclease RecJ</fullName>
    </recommendedName>
</protein>
<evidence type="ECO:0000256" key="1">
    <source>
        <dbReference type="ARBA" id="ARBA00005915"/>
    </source>
</evidence>